<keyword evidence="2 4" id="KW-0378">Hydrolase</keyword>
<dbReference type="PANTHER" id="PTHR16222">
    <property type="entry name" value="ADP-RIBOSYLGLYCOHYDROLASE"/>
    <property type="match status" value="1"/>
</dbReference>
<gene>
    <name evidence="4" type="ORF">J2R62_15190</name>
</gene>
<organism evidence="4 5">
    <name type="scientific">Plesiomonas shigelloides</name>
    <name type="common">Aeromonas shigelloides</name>
    <dbReference type="NCBI Taxonomy" id="703"/>
    <lineage>
        <taxon>Bacteria</taxon>
        <taxon>Pseudomonadati</taxon>
        <taxon>Pseudomonadota</taxon>
        <taxon>Gammaproteobacteria</taxon>
        <taxon>Enterobacterales</taxon>
        <taxon>Enterobacteriaceae</taxon>
        <taxon>Plesiomonas</taxon>
    </lineage>
</organism>
<keyword evidence="3" id="KW-0479">Metal-binding</keyword>
<keyword evidence="3" id="KW-0460">Magnesium</keyword>
<dbReference type="InterPro" id="IPR036705">
    <property type="entry name" value="Ribosyl_crysJ1_sf"/>
</dbReference>
<evidence type="ECO:0000313" key="4">
    <source>
        <dbReference type="EMBL" id="MBO1109531.1"/>
    </source>
</evidence>
<dbReference type="Proteomes" id="UP000664658">
    <property type="component" value="Unassembled WGS sequence"/>
</dbReference>
<feature type="binding site" evidence="3">
    <location>
        <position position="297"/>
    </location>
    <ligand>
        <name>Mg(2+)</name>
        <dbReference type="ChEBI" id="CHEBI:18420"/>
        <label>1</label>
    </ligand>
</feature>
<feature type="binding site" evidence="3">
    <location>
        <position position="296"/>
    </location>
    <ligand>
        <name>Mg(2+)</name>
        <dbReference type="ChEBI" id="CHEBI:18420"/>
        <label>1</label>
    </ligand>
</feature>
<dbReference type="InterPro" id="IPR005502">
    <property type="entry name" value="Ribosyl_crysJ1"/>
</dbReference>
<feature type="binding site" evidence="3">
    <location>
        <position position="294"/>
    </location>
    <ligand>
        <name>Mg(2+)</name>
        <dbReference type="ChEBI" id="CHEBI:18420"/>
        <label>1</label>
    </ligand>
</feature>
<evidence type="ECO:0000256" key="1">
    <source>
        <dbReference type="ARBA" id="ARBA00010702"/>
    </source>
</evidence>
<evidence type="ECO:0000256" key="3">
    <source>
        <dbReference type="PIRSR" id="PIRSR605502-1"/>
    </source>
</evidence>
<protein>
    <submittedName>
        <fullName evidence="4">ADP-ribosylglycohydrolase family protein</fullName>
    </submittedName>
</protein>
<reference evidence="4" key="1">
    <citation type="submission" date="2021-03" db="EMBL/GenBank/DDBJ databases">
        <title>Plesiomonas shigelloides zfcc0051, isolated from zebrafish feces.</title>
        <authorList>
            <person name="Vanderhoek Z."/>
            <person name="Gaulke C."/>
        </authorList>
    </citation>
    <scope>NUCLEOTIDE SEQUENCE</scope>
    <source>
        <strain evidence="4">Zfcc0051</strain>
    </source>
</reference>
<comment type="caution">
    <text evidence="4">The sequence shown here is derived from an EMBL/GenBank/DDBJ whole genome shotgun (WGS) entry which is preliminary data.</text>
</comment>
<dbReference type="AlphaFoldDB" id="A0A8I1W924"/>
<feature type="binding site" evidence="3">
    <location>
        <position position="67"/>
    </location>
    <ligand>
        <name>Mg(2+)</name>
        <dbReference type="ChEBI" id="CHEBI:18420"/>
        <label>1</label>
    </ligand>
</feature>
<dbReference type="PANTHER" id="PTHR16222:SF24">
    <property type="entry name" value="ADP-RIBOSYLHYDROLASE ARH3"/>
    <property type="match status" value="1"/>
</dbReference>
<dbReference type="EMBL" id="JAFNAA010000020">
    <property type="protein sequence ID" value="MBO1109531.1"/>
    <property type="molecule type" value="Genomic_DNA"/>
</dbReference>
<name>A0A8I1W924_PLESH</name>
<proteinExistence type="inferred from homology"/>
<sequence length="351" mass="37249">MCSSASLAQQRILGCLYGQAIGDAFGMPSELWSREKVRAYFGWISDFLDGPQENIAANEFVRGQFTDDTCQAVALMDAIIEDNGQINPLTIAAHIMRWAEKIDAFNKNILGPTSKGALTALQQGVALADIQANGVTNGAPMRIAPVGCLLPTIDRDAFIEAVRLACAPTHKSDIAIAGSAVIAWAVSRAIDGADWAIICRELPPLAHQVQTRFASTFSASLARRIELALQSVRQSTAIAATAEEGLRTGLDEVYDLIGSGMDVIESVPAAIAIVELAAGEPMRCAELCANLGGDTDTIGAMATAICGALNGVDAFPLAARTLIAEANQIDLAAYAQQLTQYRQTEFHQQEV</sequence>
<comment type="cofactor">
    <cofactor evidence="3">
        <name>Mg(2+)</name>
        <dbReference type="ChEBI" id="CHEBI:18420"/>
    </cofactor>
    <text evidence="3">Binds 2 magnesium ions per subunit.</text>
</comment>
<evidence type="ECO:0000256" key="2">
    <source>
        <dbReference type="ARBA" id="ARBA00022801"/>
    </source>
</evidence>
<dbReference type="Pfam" id="PF03747">
    <property type="entry name" value="ADP_ribosyl_GH"/>
    <property type="match status" value="1"/>
</dbReference>
<accession>A0A8I1W924</accession>
<feature type="binding site" evidence="3">
    <location>
        <position position="66"/>
    </location>
    <ligand>
        <name>Mg(2+)</name>
        <dbReference type="ChEBI" id="CHEBI:18420"/>
        <label>1</label>
    </ligand>
</feature>
<dbReference type="Gene3D" id="1.10.4080.10">
    <property type="entry name" value="ADP-ribosylation/Crystallin J1"/>
    <property type="match status" value="1"/>
</dbReference>
<dbReference type="GO" id="GO:0016787">
    <property type="term" value="F:hydrolase activity"/>
    <property type="evidence" value="ECO:0007669"/>
    <property type="project" value="UniProtKB-KW"/>
</dbReference>
<dbReference type="InterPro" id="IPR050792">
    <property type="entry name" value="ADP-ribosylglycohydrolase"/>
</dbReference>
<feature type="binding site" evidence="3">
    <location>
        <position position="68"/>
    </location>
    <ligand>
        <name>Mg(2+)</name>
        <dbReference type="ChEBI" id="CHEBI:18420"/>
        <label>1</label>
    </ligand>
</feature>
<evidence type="ECO:0000313" key="5">
    <source>
        <dbReference type="Proteomes" id="UP000664658"/>
    </source>
</evidence>
<dbReference type="GO" id="GO:0046872">
    <property type="term" value="F:metal ion binding"/>
    <property type="evidence" value="ECO:0007669"/>
    <property type="project" value="UniProtKB-KW"/>
</dbReference>
<comment type="similarity">
    <text evidence="1">Belongs to the ADP-ribosylglycohydrolase family.</text>
</comment>
<dbReference type="RefSeq" id="WP_207542605.1">
    <property type="nucleotide sequence ID" value="NZ_JAFNAA010000020.1"/>
</dbReference>
<dbReference type="SUPFAM" id="SSF101478">
    <property type="entry name" value="ADP-ribosylglycohydrolase"/>
    <property type="match status" value="1"/>
</dbReference>